<protein>
    <submittedName>
        <fullName evidence="1">Uncharacterized protein</fullName>
    </submittedName>
</protein>
<reference evidence="1" key="2">
    <citation type="submission" date="2020-05" db="UniProtKB">
        <authorList>
            <consortium name="EnsemblMetazoa"/>
        </authorList>
    </citation>
    <scope>IDENTIFICATION</scope>
    <source>
        <strain evidence="1">IAEA</strain>
    </source>
</reference>
<sequence>ATKNKKSKTVLDVTSASGCRITIRYNRITFGFLWPPTTIFITFYEFQHILYIFLLGEKALADSRLWYSAGIVIKRLDALLEWRKDFSSEGKERVQAIKLATTRFSISTHLSKTLLFILFNCTQLLGLSPT</sequence>
<evidence type="ECO:0000313" key="1">
    <source>
        <dbReference type="EnsemblMetazoa" id="GPPI006811-PA"/>
    </source>
</evidence>
<dbReference type="Proteomes" id="UP000092460">
    <property type="component" value="Unassembled WGS sequence"/>
</dbReference>
<organism evidence="1 2">
    <name type="scientific">Glossina palpalis gambiensis</name>
    <dbReference type="NCBI Taxonomy" id="67801"/>
    <lineage>
        <taxon>Eukaryota</taxon>
        <taxon>Metazoa</taxon>
        <taxon>Ecdysozoa</taxon>
        <taxon>Arthropoda</taxon>
        <taxon>Hexapoda</taxon>
        <taxon>Insecta</taxon>
        <taxon>Pterygota</taxon>
        <taxon>Neoptera</taxon>
        <taxon>Endopterygota</taxon>
        <taxon>Diptera</taxon>
        <taxon>Brachycera</taxon>
        <taxon>Muscomorpha</taxon>
        <taxon>Hippoboscoidea</taxon>
        <taxon>Glossinidae</taxon>
        <taxon>Glossina</taxon>
    </lineage>
</organism>
<accession>A0A1B0ASC7</accession>
<dbReference type="EMBL" id="JXJN01002720">
    <property type="status" value="NOT_ANNOTATED_CDS"/>
    <property type="molecule type" value="Genomic_DNA"/>
</dbReference>
<keyword evidence="2" id="KW-1185">Reference proteome</keyword>
<dbReference type="VEuPathDB" id="VectorBase:GPPI006811"/>
<reference evidence="2" key="1">
    <citation type="submission" date="2015-01" db="EMBL/GenBank/DDBJ databases">
        <authorList>
            <person name="Aksoy S."/>
            <person name="Warren W."/>
            <person name="Wilson R.K."/>
        </authorList>
    </citation>
    <scope>NUCLEOTIDE SEQUENCE [LARGE SCALE GENOMIC DNA]</scope>
    <source>
        <strain evidence="2">IAEA</strain>
    </source>
</reference>
<dbReference type="AlphaFoldDB" id="A0A1B0ASC7"/>
<proteinExistence type="predicted"/>
<evidence type="ECO:0000313" key="2">
    <source>
        <dbReference type="Proteomes" id="UP000092460"/>
    </source>
</evidence>
<name>A0A1B0ASC7_9MUSC</name>
<dbReference type="EnsemblMetazoa" id="GPPI006811-RA">
    <property type="protein sequence ID" value="GPPI006811-PA"/>
    <property type="gene ID" value="GPPI006811"/>
</dbReference>